<evidence type="ECO:0000256" key="3">
    <source>
        <dbReference type="ARBA" id="ARBA00022763"/>
    </source>
</evidence>
<evidence type="ECO:0000313" key="11">
    <source>
        <dbReference type="EMBL" id="SDY09409.1"/>
    </source>
</evidence>
<dbReference type="Gene3D" id="3.40.50.300">
    <property type="entry name" value="P-loop containing nucleotide triphosphate hydrolases"/>
    <property type="match status" value="4"/>
</dbReference>
<feature type="domain" description="UvrD-like helicase C-terminal" evidence="10">
    <location>
        <begin position="273"/>
        <end position="566"/>
    </location>
</feature>
<dbReference type="GO" id="GO:0005524">
    <property type="term" value="F:ATP binding"/>
    <property type="evidence" value="ECO:0007669"/>
    <property type="project" value="UniProtKB-KW"/>
</dbReference>
<evidence type="ECO:0000256" key="6">
    <source>
        <dbReference type="ARBA" id="ARBA00022839"/>
    </source>
</evidence>
<dbReference type="GO" id="GO:0003677">
    <property type="term" value="F:DNA binding"/>
    <property type="evidence" value="ECO:0007669"/>
    <property type="project" value="UniProtKB-KW"/>
</dbReference>
<reference evidence="12" key="1">
    <citation type="submission" date="2016-10" db="EMBL/GenBank/DDBJ databases">
        <authorList>
            <person name="Varghese N."/>
            <person name="Submissions S."/>
        </authorList>
    </citation>
    <scope>NUCLEOTIDE SEQUENCE [LARGE SCALE GENOMIC DNA]</scope>
    <source>
        <strain evidence="12">VPI 5359</strain>
    </source>
</reference>
<dbReference type="GO" id="GO:0006281">
    <property type="term" value="P:DNA repair"/>
    <property type="evidence" value="ECO:0007669"/>
    <property type="project" value="UniProtKB-KW"/>
</dbReference>
<dbReference type="RefSeq" id="WP_090245893.1">
    <property type="nucleotide sequence ID" value="NZ_FNOU01000016.1"/>
</dbReference>
<keyword evidence="8" id="KW-0238">DNA-binding</keyword>
<keyword evidence="12" id="KW-1185">Reference proteome</keyword>
<evidence type="ECO:0000256" key="8">
    <source>
        <dbReference type="ARBA" id="ARBA00023125"/>
    </source>
</evidence>
<proteinExistence type="predicted"/>
<keyword evidence="9" id="KW-0234">DNA repair</keyword>
<dbReference type="Pfam" id="PF12705">
    <property type="entry name" value="PDDEXK_1"/>
    <property type="match status" value="1"/>
</dbReference>
<dbReference type="Pfam" id="PF21445">
    <property type="entry name" value="ADDB_N"/>
    <property type="match status" value="1"/>
</dbReference>
<dbReference type="SUPFAM" id="SSF52540">
    <property type="entry name" value="P-loop containing nucleoside triphosphate hydrolases"/>
    <property type="match status" value="1"/>
</dbReference>
<protein>
    <submittedName>
        <fullName evidence="11">DNA helicase/exodeoxyribonuclease V, subunit B</fullName>
    </submittedName>
</protein>
<evidence type="ECO:0000256" key="2">
    <source>
        <dbReference type="ARBA" id="ARBA00022741"/>
    </source>
</evidence>
<accession>A0A1H3H443</accession>
<evidence type="ECO:0000256" key="5">
    <source>
        <dbReference type="ARBA" id="ARBA00022806"/>
    </source>
</evidence>
<sequence length="1109" mass="122822">MTMRIILGRPGLDGVSPRTRVYDDIKEATLAGKERLILLVPEQYTLGAEQTLMAHLNKPGLMGLEVLSLGRLATRVFQEVGGITRTVVDDHGRRMLLAKSLGKVKSGLTLYRKSANRPGFLGELAAFIGELKQNRIDGEALEQAALGLAENSLLRQKLRDMATLYESYEGELGTERWDEDTRAAMLCERIPQSDQLRGATVWIDGFFTFSTSDFAIVEALAGQVEELTMSLEGDIDPLVPDASIFSICRATCDTMAAIAKRSGQAFQVISLSKEVPKTPLSYLEGQLYAYCPKPWTGPVRGIKILQAANPWEEARRAAQEILTLVRDCGYSYKDIAILCGDPGTQGGMIARALSAYGIPSFRDESVAVSENPLIEGLLSALEAVERRYYGDSLMAYAKSGFAGVDPVACNLLENYALAWGIKGGKWCVPFTQGGESWNLEDLNRGREALMGPLRNLQEAMAGVETYRSRLTATVAFLEEIQAPQTLSTLGEALAERGNYEAQSHFHQIWNVLMEVLGQIEEAMGDETGSLQEYRRILESGLSTYTIGVLPTRRDVVTITDAFRSRGGKVKALLVLGANEGILPAEDNHYTLLTESDRRRLAQAGITLQDNPGYRRSREDYAIYTQLTRATESLYLSYTLCDEEGQSQLPSSLVVGLRSVFPSLPVMSGTQGEDDLQWLAGSQGTLEELGRRLAEGRTPALCALAKGYYREDSHWNAAYKQMEKALEYRGVGDTLPPELVSAVYGTPVKTSISRLEQYRSCPFAHFIHYGLKPRPREEYIVTPPDIGTLLHSVIDGVFKRAAGAGMALSELDGDTRNHWVEEELENQIPQMAGQVFESTGAYRFLGKKLKRVGVQTLRMLAEHLGQGDFTFKYSEHHFTQPVNAPALPRGTSIRGVVDRIDTYTKDGETFIKVIDYKTGAKAINLAEVYYGISLQLLVYMDAGMALASKEEGGTLCLPGGTFYFHVDDPMVSGEGLTGEDLQRELDKKFKMKGIFLDDPRVIAALDVENAKSSAIFEKGSALSRFNIEEFEDLLRYVEAIIEESLVNILGGDITIAPYKMGNQTACDYCEYKSICQFDESLERCAYRVLREKISKELLLEEVREDRDEVD</sequence>
<dbReference type="OrthoDB" id="9758506at2"/>
<evidence type="ECO:0000313" key="12">
    <source>
        <dbReference type="Proteomes" id="UP000199652"/>
    </source>
</evidence>
<organism evidence="11 12">
    <name type="scientific">Eubacterium barkeri</name>
    <name type="common">Clostridium barkeri</name>
    <dbReference type="NCBI Taxonomy" id="1528"/>
    <lineage>
        <taxon>Bacteria</taxon>
        <taxon>Bacillati</taxon>
        <taxon>Bacillota</taxon>
        <taxon>Clostridia</taxon>
        <taxon>Eubacteriales</taxon>
        <taxon>Eubacteriaceae</taxon>
        <taxon>Eubacterium</taxon>
    </lineage>
</organism>
<dbReference type="STRING" id="1528.SAMN04488579_11616"/>
<keyword evidence="3" id="KW-0227">DNA damage</keyword>
<dbReference type="GO" id="GO:0006310">
    <property type="term" value="P:DNA recombination"/>
    <property type="evidence" value="ECO:0007669"/>
    <property type="project" value="TreeGrafter"/>
</dbReference>
<gene>
    <name evidence="11" type="ORF">SAMN04488579_11616</name>
</gene>
<dbReference type="GO" id="GO:0004386">
    <property type="term" value="F:helicase activity"/>
    <property type="evidence" value="ECO:0007669"/>
    <property type="project" value="UniProtKB-KW"/>
</dbReference>
<evidence type="ECO:0000256" key="9">
    <source>
        <dbReference type="ARBA" id="ARBA00023204"/>
    </source>
</evidence>
<name>A0A1H3H443_EUBBA</name>
<keyword evidence="6" id="KW-0269">Exonuclease</keyword>
<evidence type="ECO:0000256" key="7">
    <source>
        <dbReference type="ARBA" id="ARBA00022840"/>
    </source>
</evidence>
<dbReference type="Gene3D" id="3.90.320.10">
    <property type="match status" value="1"/>
</dbReference>
<keyword evidence="7" id="KW-0067">ATP-binding</keyword>
<dbReference type="AlphaFoldDB" id="A0A1H3H443"/>
<dbReference type="PANTHER" id="PTHR30591:SF1">
    <property type="entry name" value="RECBCD ENZYME SUBUNIT RECC"/>
    <property type="match status" value="1"/>
</dbReference>
<dbReference type="InterPro" id="IPR049035">
    <property type="entry name" value="ADDB_N"/>
</dbReference>
<keyword evidence="1" id="KW-0540">Nuclease</keyword>
<dbReference type="EMBL" id="FNOU01000016">
    <property type="protein sequence ID" value="SDY09409.1"/>
    <property type="molecule type" value="Genomic_DNA"/>
</dbReference>
<evidence type="ECO:0000256" key="1">
    <source>
        <dbReference type="ARBA" id="ARBA00022722"/>
    </source>
</evidence>
<evidence type="ECO:0000259" key="10">
    <source>
        <dbReference type="PROSITE" id="PS51217"/>
    </source>
</evidence>
<dbReference type="InterPro" id="IPR038726">
    <property type="entry name" value="PDDEXK_AddAB-type"/>
</dbReference>
<dbReference type="PROSITE" id="PS51217">
    <property type="entry name" value="UVRD_HELICASE_CTER"/>
    <property type="match status" value="1"/>
</dbReference>
<dbReference type="Proteomes" id="UP000199652">
    <property type="component" value="Unassembled WGS sequence"/>
</dbReference>
<dbReference type="PANTHER" id="PTHR30591">
    <property type="entry name" value="RECBCD ENZYME SUBUNIT RECC"/>
    <property type="match status" value="1"/>
</dbReference>
<dbReference type="InterPro" id="IPR027417">
    <property type="entry name" value="P-loop_NTPase"/>
</dbReference>
<keyword evidence="2" id="KW-0547">Nucleotide-binding</keyword>
<dbReference type="InterPro" id="IPR011604">
    <property type="entry name" value="PDDEXK-like_dom_sf"/>
</dbReference>
<evidence type="ECO:0000256" key="4">
    <source>
        <dbReference type="ARBA" id="ARBA00022801"/>
    </source>
</evidence>
<dbReference type="GO" id="GO:0004527">
    <property type="term" value="F:exonuclease activity"/>
    <property type="evidence" value="ECO:0007669"/>
    <property type="project" value="UniProtKB-KW"/>
</dbReference>
<keyword evidence="4" id="KW-0378">Hydrolase</keyword>
<keyword evidence="5 11" id="KW-0347">Helicase</keyword>
<dbReference type="InterPro" id="IPR014017">
    <property type="entry name" value="DNA_helicase_UvrD-like_C"/>
</dbReference>